<evidence type="ECO:0000256" key="1">
    <source>
        <dbReference type="ARBA" id="ARBA00023027"/>
    </source>
</evidence>
<evidence type="ECO:0000256" key="2">
    <source>
        <dbReference type="SAM" id="MobiDB-lite"/>
    </source>
</evidence>
<keyword evidence="1" id="KW-0520">NAD</keyword>
<dbReference type="PANTHER" id="PTHR32009">
    <property type="entry name" value="TMV RESISTANCE PROTEIN N-LIKE"/>
    <property type="match status" value="1"/>
</dbReference>
<evidence type="ECO:0000313" key="4">
    <source>
        <dbReference type="EMBL" id="BAT80713.1"/>
    </source>
</evidence>
<dbReference type="Gene3D" id="3.40.50.10140">
    <property type="entry name" value="Toll/interleukin-1 receptor homology (TIR) domain"/>
    <property type="match status" value="2"/>
</dbReference>
<organism evidence="4 5">
    <name type="scientific">Vigna angularis var. angularis</name>
    <dbReference type="NCBI Taxonomy" id="157739"/>
    <lineage>
        <taxon>Eukaryota</taxon>
        <taxon>Viridiplantae</taxon>
        <taxon>Streptophyta</taxon>
        <taxon>Embryophyta</taxon>
        <taxon>Tracheophyta</taxon>
        <taxon>Spermatophyta</taxon>
        <taxon>Magnoliopsida</taxon>
        <taxon>eudicotyledons</taxon>
        <taxon>Gunneridae</taxon>
        <taxon>Pentapetalae</taxon>
        <taxon>rosids</taxon>
        <taxon>fabids</taxon>
        <taxon>Fabales</taxon>
        <taxon>Fabaceae</taxon>
        <taxon>Papilionoideae</taxon>
        <taxon>50 kb inversion clade</taxon>
        <taxon>NPAAA clade</taxon>
        <taxon>indigoferoid/millettioid clade</taxon>
        <taxon>Phaseoleae</taxon>
        <taxon>Vigna</taxon>
    </lineage>
</organism>
<dbReference type="AlphaFoldDB" id="A0A0S3RJA1"/>
<feature type="domain" description="TIR" evidence="3">
    <location>
        <begin position="198"/>
        <end position="324"/>
    </location>
</feature>
<evidence type="ECO:0000259" key="3">
    <source>
        <dbReference type="PROSITE" id="PS50104"/>
    </source>
</evidence>
<evidence type="ECO:0000313" key="5">
    <source>
        <dbReference type="Proteomes" id="UP000291084"/>
    </source>
</evidence>
<dbReference type="InterPro" id="IPR000157">
    <property type="entry name" value="TIR_dom"/>
</dbReference>
<accession>A0A0S3RJA1</accession>
<name>A0A0S3RJA1_PHAAN</name>
<feature type="domain" description="TIR" evidence="3">
    <location>
        <begin position="28"/>
        <end position="193"/>
    </location>
</feature>
<protein>
    <recommendedName>
        <fullName evidence="3">TIR domain-containing protein</fullName>
    </recommendedName>
</protein>
<dbReference type="OrthoDB" id="6160824at2759"/>
<dbReference type="SUPFAM" id="SSF52200">
    <property type="entry name" value="Toll/Interleukin receptor TIR domain"/>
    <property type="match status" value="2"/>
</dbReference>
<dbReference type="Pfam" id="PF01582">
    <property type="entry name" value="TIR"/>
    <property type="match status" value="2"/>
</dbReference>
<feature type="region of interest" description="Disordered" evidence="2">
    <location>
        <begin position="1"/>
        <end position="25"/>
    </location>
</feature>
<keyword evidence="5" id="KW-1185">Reference proteome</keyword>
<gene>
    <name evidence="4" type="primary">Vigan.03G031100</name>
    <name evidence="4" type="ORF">VIGAN_03031100</name>
</gene>
<sequence>MEAESYNRLSQQDPSGGATVSHPSSERKNFDVFLSLGGKDVRYTFTGNLFNALRSKRIKTLFREHEYEPDDDTNISPSALKAIQTSKISIVVFSPEYASSSKRLDELVAILECRMRTNQLVWPIFYGVEPTDVRFQRGRYEQAINRFEERYYSPERMNKWRAALAEVSNLSGWFYQKGHKYEYKFIRKIVEAAVQCLSRYDVFLSFCGEDTRYTLTGFLYNALRREGFKIFMDDEELEGGNQISQKLMGAIESSRVSIVVFSENYGYSTWCALSQITNLEGEHLSENEFHHESIERIVERLINIEDEEAYNNSFPCSNDSYGEQ</sequence>
<dbReference type="EMBL" id="AP015036">
    <property type="protein sequence ID" value="BAT80713.1"/>
    <property type="molecule type" value="Genomic_DNA"/>
</dbReference>
<reference evidence="4 5" key="1">
    <citation type="journal article" date="2015" name="Sci. Rep.">
        <title>The power of single molecule real-time sequencing technology in the de novo assembly of a eukaryotic genome.</title>
        <authorList>
            <person name="Sakai H."/>
            <person name="Naito K."/>
            <person name="Ogiso-Tanaka E."/>
            <person name="Takahashi Y."/>
            <person name="Iseki K."/>
            <person name="Muto C."/>
            <person name="Satou K."/>
            <person name="Teruya K."/>
            <person name="Shiroma A."/>
            <person name="Shimoji M."/>
            <person name="Hirano T."/>
            <person name="Itoh T."/>
            <person name="Kaga A."/>
            <person name="Tomooka N."/>
        </authorList>
    </citation>
    <scope>NUCLEOTIDE SEQUENCE [LARGE SCALE GENOMIC DNA]</scope>
    <source>
        <strain evidence="5">cv. Shumari</strain>
    </source>
</reference>
<dbReference type="PANTHER" id="PTHR32009:SF106">
    <property type="entry name" value="TIR DOMAIN-CONTAINING PROTEIN"/>
    <property type="match status" value="1"/>
</dbReference>
<dbReference type="SMART" id="SM00255">
    <property type="entry name" value="TIR"/>
    <property type="match status" value="2"/>
</dbReference>
<dbReference type="GO" id="GO:0007165">
    <property type="term" value="P:signal transduction"/>
    <property type="evidence" value="ECO:0007669"/>
    <property type="project" value="InterPro"/>
</dbReference>
<dbReference type="InterPro" id="IPR035897">
    <property type="entry name" value="Toll_tir_struct_dom_sf"/>
</dbReference>
<dbReference type="PROSITE" id="PS50104">
    <property type="entry name" value="TIR"/>
    <property type="match status" value="2"/>
</dbReference>
<proteinExistence type="predicted"/>
<dbReference type="Proteomes" id="UP000291084">
    <property type="component" value="Chromosome 3"/>
</dbReference>